<evidence type="ECO:0000313" key="3">
    <source>
        <dbReference type="Proteomes" id="UP000521943"/>
    </source>
</evidence>
<dbReference type="PANTHER" id="PTHR44013">
    <property type="entry name" value="ZINC-TYPE ALCOHOL DEHYDROGENASE-LIKE PROTEIN C16A3.02C"/>
    <property type="match status" value="1"/>
</dbReference>
<organism evidence="2 3">
    <name type="scientific">Ephemerocybe angulata</name>
    <dbReference type="NCBI Taxonomy" id="980116"/>
    <lineage>
        <taxon>Eukaryota</taxon>
        <taxon>Fungi</taxon>
        <taxon>Dikarya</taxon>
        <taxon>Basidiomycota</taxon>
        <taxon>Agaricomycotina</taxon>
        <taxon>Agaricomycetes</taxon>
        <taxon>Agaricomycetidae</taxon>
        <taxon>Agaricales</taxon>
        <taxon>Agaricineae</taxon>
        <taxon>Psathyrellaceae</taxon>
        <taxon>Ephemerocybe</taxon>
    </lineage>
</organism>
<dbReference type="Pfam" id="PF08240">
    <property type="entry name" value="ADH_N"/>
    <property type="match status" value="1"/>
</dbReference>
<dbReference type="InterPro" id="IPR011032">
    <property type="entry name" value="GroES-like_sf"/>
</dbReference>
<dbReference type="InterPro" id="IPR052733">
    <property type="entry name" value="Chloroplast_QOR"/>
</dbReference>
<dbReference type="InterPro" id="IPR020843">
    <property type="entry name" value="ER"/>
</dbReference>
<name>A0A8H6IHW1_9AGAR</name>
<feature type="domain" description="Enoyl reductase (ER)" evidence="1">
    <location>
        <begin position="25"/>
        <end position="351"/>
    </location>
</feature>
<gene>
    <name evidence="2" type="ORF">DFP72DRAFT_869189</name>
</gene>
<dbReference type="InterPro" id="IPR013154">
    <property type="entry name" value="ADH-like_N"/>
</dbReference>
<dbReference type="Gene3D" id="3.40.50.720">
    <property type="entry name" value="NAD(P)-binding Rossmann-like Domain"/>
    <property type="match status" value="1"/>
</dbReference>
<dbReference type="Pfam" id="PF13602">
    <property type="entry name" value="ADH_zinc_N_2"/>
    <property type="match status" value="1"/>
</dbReference>
<dbReference type="OrthoDB" id="3509362at2759"/>
<dbReference type="InterPro" id="IPR036291">
    <property type="entry name" value="NAD(P)-bd_dom_sf"/>
</dbReference>
<evidence type="ECO:0000313" key="2">
    <source>
        <dbReference type="EMBL" id="KAF6764759.1"/>
    </source>
</evidence>
<dbReference type="SUPFAM" id="SSF51735">
    <property type="entry name" value="NAD(P)-binding Rossmann-fold domains"/>
    <property type="match status" value="1"/>
</dbReference>
<reference evidence="2 3" key="1">
    <citation type="submission" date="2020-07" db="EMBL/GenBank/DDBJ databases">
        <title>Comparative genomics of pyrophilous fungi reveals a link between fire events and developmental genes.</title>
        <authorList>
            <consortium name="DOE Joint Genome Institute"/>
            <person name="Steindorff A.S."/>
            <person name="Carver A."/>
            <person name="Calhoun S."/>
            <person name="Stillman K."/>
            <person name="Liu H."/>
            <person name="Lipzen A."/>
            <person name="Pangilinan J."/>
            <person name="Labutti K."/>
            <person name="Bruns T.D."/>
            <person name="Grigoriev I.V."/>
        </authorList>
    </citation>
    <scope>NUCLEOTIDE SEQUENCE [LARGE SCALE GENOMIC DNA]</scope>
    <source>
        <strain evidence="2 3">CBS 144469</strain>
    </source>
</reference>
<dbReference type="SMART" id="SM00829">
    <property type="entry name" value="PKS_ER"/>
    <property type="match status" value="1"/>
</dbReference>
<dbReference type="PANTHER" id="PTHR44013:SF1">
    <property type="entry name" value="ZINC-TYPE ALCOHOL DEHYDROGENASE-LIKE PROTEIN C16A3.02C"/>
    <property type="match status" value="1"/>
</dbReference>
<dbReference type="AlphaFoldDB" id="A0A8H6IHW1"/>
<keyword evidence="3" id="KW-1185">Reference proteome</keyword>
<dbReference type="GO" id="GO:0016491">
    <property type="term" value="F:oxidoreductase activity"/>
    <property type="evidence" value="ECO:0007669"/>
    <property type="project" value="InterPro"/>
</dbReference>
<protein>
    <recommendedName>
        <fullName evidence="1">Enoyl reductase (ER) domain-containing protein</fullName>
    </recommendedName>
</protein>
<sequence>MSTHLTALPDIQKAWVSAQKGYPPSKSLELRRDWPVLKEIKPDQVTVKIQAVALNPMGWKLMRYLPNWIAKRPWVVEYDLAGTVVQAGNSSGFKEGDDVYGIIDPKFGFATKQGALQEYVTLPAKDLAKRPSNISPVEAAGITITAMTAVQVLNDTNLEEGQTIFINGGSTSVGAWAIQLAKLRGAKVVATCSKKNEEYVKSLGADEVIDYTAVGPLHSYLTQNPPSTRYNVVLEAVGLWDSSLYSHSAAYLQPNGFFATVGPLPHEFTWGVVPQLLTWVALLVAPRFLTRVQAKGQTVSAGTKAEDMELVRRLLEEGKIKPTVDSVYEFDDAVKAFDRIITGRARGKVVVNVSLPQTTGLAPRLTS</sequence>
<comment type="caution">
    <text evidence="2">The sequence shown here is derived from an EMBL/GenBank/DDBJ whole genome shotgun (WGS) entry which is preliminary data.</text>
</comment>
<dbReference type="Proteomes" id="UP000521943">
    <property type="component" value="Unassembled WGS sequence"/>
</dbReference>
<dbReference type="CDD" id="cd08267">
    <property type="entry name" value="MDR1"/>
    <property type="match status" value="1"/>
</dbReference>
<dbReference type="EMBL" id="JACGCI010000003">
    <property type="protein sequence ID" value="KAF6764759.1"/>
    <property type="molecule type" value="Genomic_DNA"/>
</dbReference>
<accession>A0A8H6IHW1</accession>
<dbReference type="SUPFAM" id="SSF50129">
    <property type="entry name" value="GroES-like"/>
    <property type="match status" value="1"/>
</dbReference>
<proteinExistence type="predicted"/>
<evidence type="ECO:0000259" key="1">
    <source>
        <dbReference type="SMART" id="SM00829"/>
    </source>
</evidence>
<dbReference type="Gene3D" id="3.90.180.10">
    <property type="entry name" value="Medium-chain alcohol dehydrogenases, catalytic domain"/>
    <property type="match status" value="1"/>
</dbReference>